<comment type="caution">
    <text evidence="1">The sequence shown here is derived from an EMBL/GenBank/DDBJ whole genome shotgun (WGS) entry which is preliminary data.</text>
</comment>
<organism evidence="1 2">
    <name type="scientific">Paraglomus brasilianum</name>
    <dbReference type="NCBI Taxonomy" id="144538"/>
    <lineage>
        <taxon>Eukaryota</taxon>
        <taxon>Fungi</taxon>
        <taxon>Fungi incertae sedis</taxon>
        <taxon>Mucoromycota</taxon>
        <taxon>Glomeromycotina</taxon>
        <taxon>Glomeromycetes</taxon>
        <taxon>Paraglomerales</taxon>
        <taxon>Paraglomeraceae</taxon>
        <taxon>Paraglomus</taxon>
    </lineage>
</organism>
<sequence>MNFKIFRSIIVTTQGLKSENTESGFDNNEEPHEEEYYAHIIDLDNVTVRDRPPFFTVEEYHKSFVSAGMILLYETQRPSTEAIFCTRFIQPIIELFIFIFKNLDEIRTAPKLLSRKDRFEMLRYRFSRYKEILLIELSGVPTRFAENDKVELERCLVDVLNNFLDDYKKCDFEVAKKLRVFGLQTEGKVLPFLLQL</sequence>
<proteinExistence type="predicted"/>
<evidence type="ECO:0000313" key="2">
    <source>
        <dbReference type="Proteomes" id="UP000789739"/>
    </source>
</evidence>
<dbReference type="OrthoDB" id="2374747at2759"/>
<gene>
    <name evidence="1" type="ORF">PBRASI_LOCUS7916</name>
</gene>
<dbReference type="Proteomes" id="UP000789739">
    <property type="component" value="Unassembled WGS sequence"/>
</dbReference>
<name>A0A9N9GHC0_9GLOM</name>
<reference evidence="1" key="1">
    <citation type="submission" date="2021-06" db="EMBL/GenBank/DDBJ databases">
        <authorList>
            <person name="Kallberg Y."/>
            <person name="Tangrot J."/>
            <person name="Rosling A."/>
        </authorList>
    </citation>
    <scope>NUCLEOTIDE SEQUENCE</scope>
    <source>
        <strain evidence="1">BR232B</strain>
    </source>
</reference>
<keyword evidence="2" id="KW-1185">Reference proteome</keyword>
<evidence type="ECO:0000313" key="1">
    <source>
        <dbReference type="EMBL" id="CAG8606229.1"/>
    </source>
</evidence>
<dbReference type="EMBL" id="CAJVPI010001310">
    <property type="protein sequence ID" value="CAG8606229.1"/>
    <property type="molecule type" value="Genomic_DNA"/>
</dbReference>
<protein>
    <submittedName>
        <fullName evidence="1">7399_t:CDS:1</fullName>
    </submittedName>
</protein>
<dbReference type="AlphaFoldDB" id="A0A9N9GHC0"/>
<accession>A0A9N9GHC0</accession>